<dbReference type="GO" id="GO:0009007">
    <property type="term" value="F:site-specific DNA-methyltransferase (adenine-specific) activity"/>
    <property type="evidence" value="ECO:0007669"/>
    <property type="project" value="UniProtKB-EC"/>
</dbReference>
<proteinExistence type="predicted"/>
<dbReference type="EC" id="2.1.1.72" evidence="1"/>
<organism evidence="7 8">
    <name type="scientific">Allochromatium palmeri</name>
    <dbReference type="NCBI Taxonomy" id="231048"/>
    <lineage>
        <taxon>Bacteria</taxon>
        <taxon>Pseudomonadati</taxon>
        <taxon>Pseudomonadota</taxon>
        <taxon>Gammaproteobacteria</taxon>
        <taxon>Chromatiales</taxon>
        <taxon>Chromatiaceae</taxon>
        <taxon>Allochromatium</taxon>
    </lineage>
</organism>
<evidence type="ECO:0000259" key="6">
    <source>
        <dbReference type="Pfam" id="PF07669"/>
    </source>
</evidence>
<dbReference type="GO" id="GO:0006304">
    <property type="term" value="P:DNA modification"/>
    <property type="evidence" value="ECO:0007669"/>
    <property type="project" value="InterPro"/>
</dbReference>
<dbReference type="Proteomes" id="UP000434044">
    <property type="component" value="Unassembled WGS sequence"/>
</dbReference>
<dbReference type="InterPro" id="IPR002052">
    <property type="entry name" value="DNA_methylase_N6_adenine_CS"/>
</dbReference>
<dbReference type="AlphaFoldDB" id="A0A6N8EDW8"/>
<evidence type="ECO:0000256" key="2">
    <source>
        <dbReference type="ARBA" id="ARBA00022603"/>
    </source>
</evidence>
<dbReference type="GO" id="GO:0032259">
    <property type="term" value="P:methylation"/>
    <property type="evidence" value="ECO:0007669"/>
    <property type="project" value="UniProtKB-KW"/>
</dbReference>
<evidence type="ECO:0000256" key="4">
    <source>
        <dbReference type="ARBA" id="ARBA00022691"/>
    </source>
</evidence>
<dbReference type="OrthoDB" id="9782445at2"/>
<dbReference type="Pfam" id="PF07669">
    <property type="entry name" value="Eco57I"/>
    <property type="match status" value="1"/>
</dbReference>
<dbReference type="PRINTS" id="PR00507">
    <property type="entry name" value="N12N6MTFRASE"/>
</dbReference>
<dbReference type="Gene3D" id="3.40.50.150">
    <property type="entry name" value="Vaccinia Virus protein VP39"/>
    <property type="match status" value="1"/>
</dbReference>
<name>A0A6N8EDW8_9GAMM</name>
<dbReference type="PANTHER" id="PTHR33841:SF1">
    <property type="entry name" value="DNA METHYLTRANSFERASE A"/>
    <property type="match status" value="1"/>
</dbReference>
<accession>A0A6N8EDW8</accession>
<keyword evidence="3 7" id="KW-0808">Transferase</keyword>
<evidence type="ECO:0000256" key="3">
    <source>
        <dbReference type="ARBA" id="ARBA00022679"/>
    </source>
</evidence>
<dbReference type="NCBIfam" id="NF033452">
    <property type="entry name" value="BREX_1_MTaseX"/>
    <property type="match status" value="1"/>
</dbReference>
<sequence length="1163" mass="133489">METAKLKKFAQYARRSLIEQVSAKLSLVLAEESAARRERVEAVKTLEEAIKRHGKEQVIERVAYTWFNRFCALRFMDVNRYNRIGVISPAEGQFQPEMLAEAKMGHIDEAMVPEKARQQIFALLDGKAPSRDPQGEAYRLLVVAACNFWNKAMPFLFQRIDDYTELLMPDDLLSGNSILAYTREAMTPDASEDVEVIGWLYQFYISEKKDEVFDGLKKNKKITPENIPAATQLFTPHWIVRYLVENSLGRLWLLNRPGSKLVEQMDYYIKPAEGDQAAETDFLHIGKPEEIKICDPACGSGHMLTYAFDLLYAIYEEEGYEPAEIPEKILTHNLYGIEIDERAGELAAFALTMKARAKQRRFFNKGIKPNICVLENVRFDEAELKDYMDFVGRDLFTAPLQTTLRQFEDAYNFGSLIRPDVTDVDGMLRILESKNVSGHLFLSMTHQKVLQALRQANYLNPKYQVVIANPPYMGSGGMNGRLKIFAQDHYKASKSDLFAMFIERNIDLANKQGEVAMITMQSWMFLSSLETLRTQILREHTILSMAHLGSRAFDSISGDVVSTTAFIIEKGSHSNQKGSYLRLLHGNSEAEKKAAILEATKKPSCGWFYHTDSADFLKLPGNPIAYWLSKNVVRAFDNKESLVLSISNSEGKNVTTDNARFIRFFWEVSHESIGAFDKKWLPCAMGGDFRKWFGNIIHAIDWSEQARIFYRKTPAGRIIRQEFWDLPGVTWGKIGSVVASFRFLSTNEMYQETAVLQKTEDDARFLLGLLNSKISSHFLQFLSPTINFQLEDIGAIPLLKIQRLKDLTREGVVDILSNGKTDWDGYENSRDFTGLPLLNPDYRQPTLKSTYQKLRAQWREMTLEMQRLEEENNRIFIDAYGLQDELTPEVPLHEITLTCNPHYRYSGDKSEDDLDALLLADTLRELVSYAVGCMFGRYALDKPGLILANQGETIEDYLKRVPGPSFPADDNNVIPILDGDWFTDDITERFRQFLRVTFGDEHYEANLKFIEQALGKDIRKYFLRDFYTDHVKRYKKRPIYWLFSSPKGSFNALIYMHRYRPDTVSVVMNEYLREFRAKLTSRKNHLEAVSISASASQGEKTKALKEIETLKKTIDELDTWEREVLYPLATEQIEIDLDDGVKVNYPKFGQALKKIPGLEAKDD</sequence>
<keyword evidence="8" id="KW-1185">Reference proteome</keyword>
<dbReference type="GO" id="GO:0003676">
    <property type="term" value="F:nucleic acid binding"/>
    <property type="evidence" value="ECO:0007669"/>
    <property type="project" value="InterPro"/>
</dbReference>
<feature type="domain" description="Type II methyltransferase M.TaqI-like" evidence="6">
    <location>
        <begin position="332"/>
        <end position="550"/>
    </location>
</feature>
<gene>
    <name evidence="7" type="primary">pglX</name>
    <name evidence="7" type="ORF">GJ668_12050</name>
</gene>
<dbReference type="InterPro" id="IPR050953">
    <property type="entry name" value="N4_N6_ade-DNA_methylase"/>
</dbReference>
<dbReference type="PROSITE" id="PS00092">
    <property type="entry name" value="N6_MTASE"/>
    <property type="match status" value="1"/>
</dbReference>
<keyword evidence="2 7" id="KW-0489">Methyltransferase</keyword>
<reference evidence="7 8" key="1">
    <citation type="submission" date="2019-11" db="EMBL/GenBank/DDBJ databases">
        <title>Whole-genome sequence of the anaerobic purple sulfur bacterium Allochromatium palmeri DSM 15591.</title>
        <authorList>
            <person name="Kyndt J.A."/>
            <person name="Meyer T.E."/>
        </authorList>
    </citation>
    <scope>NUCLEOTIDE SEQUENCE [LARGE SCALE GENOMIC DNA]</scope>
    <source>
        <strain evidence="7 8">DSM 15591</strain>
    </source>
</reference>
<dbReference type="InterPro" id="IPR029063">
    <property type="entry name" value="SAM-dependent_MTases_sf"/>
</dbReference>
<dbReference type="InterPro" id="IPR011639">
    <property type="entry name" value="MethylTrfase_TaqI-like_dom"/>
</dbReference>
<keyword evidence="4" id="KW-0949">S-adenosyl-L-methionine</keyword>
<comment type="catalytic activity">
    <reaction evidence="5">
        <text>a 2'-deoxyadenosine in DNA + S-adenosyl-L-methionine = an N(6)-methyl-2'-deoxyadenosine in DNA + S-adenosyl-L-homocysteine + H(+)</text>
        <dbReference type="Rhea" id="RHEA:15197"/>
        <dbReference type="Rhea" id="RHEA-COMP:12418"/>
        <dbReference type="Rhea" id="RHEA-COMP:12419"/>
        <dbReference type="ChEBI" id="CHEBI:15378"/>
        <dbReference type="ChEBI" id="CHEBI:57856"/>
        <dbReference type="ChEBI" id="CHEBI:59789"/>
        <dbReference type="ChEBI" id="CHEBI:90615"/>
        <dbReference type="ChEBI" id="CHEBI:90616"/>
        <dbReference type="EC" id="2.1.1.72"/>
    </reaction>
</comment>
<dbReference type="InterPro" id="IPR047939">
    <property type="entry name" value="BREX_1_PglX"/>
</dbReference>
<dbReference type="RefSeq" id="WP_155450400.1">
    <property type="nucleotide sequence ID" value="NZ_WNKT01000025.1"/>
</dbReference>
<evidence type="ECO:0000313" key="7">
    <source>
        <dbReference type="EMBL" id="MTW21821.1"/>
    </source>
</evidence>
<dbReference type="SUPFAM" id="SSF53335">
    <property type="entry name" value="S-adenosyl-L-methionine-dependent methyltransferases"/>
    <property type="match status" value="1"/>
</dbReference>
<evidence type="ECO:0000256" key="1">
    <source>
        <dbReference type="ARBA" id="ARBA00011900"/>
    </source>
</evidence>
<evidence type="ECO:0000313" key="8">
    <source>
        <dbReference type="Proteomes" id="UP000434044"/>
    </source>
</evidence>
<dbReference type="PANTHER" id="PTHR33841">
    <property type="entry name" value="DNA METHYLTRANSFERASE YEEA-RELATED"/>
    <property type="match status" value="1"/>
</dbReference>
<evidence type="ECO:0000256" key="5">
    <source>
        <dbReference type="ARBA" id="ARBA00047942"/>
    </source>
</evidence>
<protein>
    <recommendedName>
        <fullName evidence="1">site-specific DNA-methyltransferase (adenine-specific)</fullName>
        <ecNumber evidence="1">2.1.1.72</ecNumber>
    </recommendedName>
</protein>
<dbReference type="EMBL" id="WNKT01000025">
    <property type="protein sequence ID" value="MTW21821.1"/>
    <property type="molecule type" value="Genomic_DNA"/>
</dbReference>
<comment type="caution">
    <text evidence="7">The sequence shown here is derived from an EMBL/GenBank/DDBJ whole genome shotgun (WGS) entry which is preliminary data.</text>
</comment>